<feature type="non-terminal residue" evidence="2">
    <location>
        <position position="76"/>
    </location>
</feature>
<accession>A0A2G9U7B7</accession>
<feature type="transmembrane region" description="Helical" evidence="1">
    <location>
        <begin position="45"/>
        <end position="70"/>
    </location>
</feature>
<keyword evidence="1" id="KW-0472">Membrane</keyword>
<sequence>MIMMIQALSRSTKDYPNRPFTLMDPAFVCFSDDQLRLSGSQLEHFLNTVVFPPLCAFGIVGNTLTIMVLVSNDLMS</sequence>
<evidence type="ECO:0000313" key="3">
    <source>
        <dbReference type="Proteomes" id="UP000230423"/>
    </source>
</evidence>
<dbReference type="EMBL" id="KZ348448">
    <property type="protein sequence ID" value="PIO66167.1"/>
    <property type="molecule type" value="Genomic_DNA"/>
</dbReference>
<keyword evidence="1" id="KW-0812">Transmembrane</keyword>
<gene>
    <name evidence="2" type="ORF">TELCIR_12130</name>
</gene>
<dbReference type="AlphaFoldDB" id="A0A2G9U7B7"/>
<organism evidence="2 3">
    <name type="scientific">Teladorsagia circumcincta</name>
    <name type="common">Brown stomach worm</name>
    <name type="synonym">Ostertagia circumcincta</name>
    <dbReference type="NCBI Taxonomy" id="45464"/>
    <lineage>
        <taxon>Eukaryota</taxon>
        <taxon>Metazoa</taxon>
        <taxon>Ecdysozoa</taxon>
        <taxon>Nematoda</taxon>
        <taxon>Chromadorea</taxon>
        <taxon>Rhabditida</taxon>
        <taxon>Rhabditina</taxon>
        <taxon>Rhabditomorpha</taxon>
        <taxon>Strongyloidea</taxon>
        <taxon>Trichostrongylidae</taxon>
        <taxon>Teladorsagia</taxon>
    </lineage>
</organism>
<keyword evidence="3" id="KW-1185">Reference proteome</keyword>
<dbReference type="PANTHER" id="PTHR46895">
    <property type="entry name" value="PROTEIN CBG20548-RELATED"/>
    <property type="match status" value="1"/>
</dbReference>
<keyword evidence="1" id="KW-1133">Transmembrane helix</keyword>
<dbReference type="Proteomes" id="UP000230423">
    <property type="component" value="Unassembled WGS sequence"/>
</dbReference>
<dbReference type="OrthoDB" id="10011262at2759"/>
<proteinExistence type="predicted"/>
<evidence type="ECO:0000256" key="1">
    <source>
        <dbReference type="SAM" id="Phobius"/>
    </source>
</evidence>
<evidence type="ECO:0008006" key="4">
    <source>
        <dbReference type="Google" id="ProtNLM"/>
    </source>
</evidence>
<dbReference type="PANTHER" id="PTHR46895:SF5">
    <property type="entry name" value="G-PROTEIN COUPLED RECEPTORS FAMILY 1 PROFILE DOMAIN-CONTAINING PROTEIN"/>
    <property type="match status" value="1"/>
</dbReference>
<reference evidence="2 3" key="1">
    <citation type="submission" date="2015-09" db="EMBL/GenBank/DDBJ databases">
        <title>Draft genome of the parasitic nematode Teladorsagia circumcincta isolate WARC Sus (inbred).</title>
        <authorList>
            <person name="Mitreva M."/>
        </authorList>
    </citation>
    <scope>NUCLEOTIDE SEQUENCE [LARGE SCALE GENOMIC DNA]</scope>
    <source>
        <strain evidence="2 3">S</strain>
    </source>
</reference>
<evidence type="ECO:0000313" key="2">
    <source>
        <dbReference type="EMBL" id="PIO66167.1"/>
    </source>
</evidence>
<protein>
    <recommendedName>
        <fullName evidence="4">G-protein coupled receptors family 1 profile domain-containing protein</fullName>
    </recommendedName>
</protein>
<name>A0A2G9U7B7_TELCI</name>